<dbReference type="Gene3D" id="1.10.600.10">
    <property type="entry name" value="Farnesyl Diphosphate Synthase"/>
    <property type="match status" value="1"/>
</dbReference>
<dbReference type="RefSeq" id="WP_182847774.1">
    <property type="nucleotide sequence ID" value="NZ_BAAALP010000079.1"/>
</dbReference>
<keyword evidence="1 2" id="KW-0456">Lyase</keyword>
<dbReference type="PANTHER" id="PTHR35201">
    <property type="entry name" value="TERPENE SYNTHASE"/>
    <property type="match status" value="1"/>
</dbReference>
<dbReference type="Proteomes" id="UP000572680">
    <property type="component" value="Unassembled WGS sequence"/>
</dbReference>
<keyword evidence="2" id="KW-0479">Metal-binding</keyword>
<dbReference type="SUPFAM" id="SSF48576">
    <property type="entry name" value="Terpenoid synthases"/>
    <property type="match status" value="1"/>
</dbReference>
<gene>
    <name evidence="3" type="ORF">HNR61_007489</name>
</gene>
<organism evidence="3 4">
    <name type="scientific">Actinomadura namibiensis</name>
    <dbReference type="NCBI Taxonomy" id="182080"/>
    <lineage>
        <taxon>Bacteria</taxon>
        <taxon>Bacillati</taxon>
        <taxon>Actinomycetota</taxon>
        <taxon>Actinomycetes</taxon>
        <taxon>Streptosporangiales</taxon>
        <taxon>Thermomonosporaceae</taxon>
        <taxon>Actinomadura</taxon>
    </lineage>
</organism>
<accession>A0A7W3LX00</accession>
<dbReference type="GO" id="GO:0046872">
    <property type="term" value="F:metal ion binding"/>
    <property type="evidence" value="ECO:0007669"/>
    <property type="project" value="UniProtKB-KW"/>
</dbReference>
<name>A0A7W3LX00_ACTNM</name>
<dbReference type="EMBL" id="JACJIA010000013">
    <property type="protein sequence ID" value="MBA8955807.1"/>
    <property type="molecule type" value="Genomic_DNA"/>
</dbReference>
<evidence type="ECO:0000256" key="2">
    <source>
        <dbReference type="RuleBase" id="RU366034"/>
    </source>
</evidence>
<dbReference type="SFLD" id="SFLDS00005">
    <property type="entry name" value="Isoprenoid_Synthase_Type_I"/>
    <property type="match status" value="1"/>
</dbReference>
<protein>
    <recommendedName>
        <fullName evidence="2">Terpene synthase</fullName>
        <ecNumber evidence="2">4.2.3.-</ecNumber>
    </recommendedName>
</protein>
<dbReference type="InterPro" id="IPR034686">
    <property type="entry name" value="Terpene_cyclase-like_2"/>
</dbReference>
<comment type="cofactor">
    <cofactor evidence="2">
        <name>Mg(2+)</name>
        <dbReference type="ChEBI" id="CHEBI:18420"/>
    </cofactor>
</comment>
<sequence length="346" mass="38505">MSLLQSMTERVSGLATPSVLPSDAWPLGERVTTWARANGLVLGDPDSSPLGRARCDRLAARLFPAADLDRLELLGRWLTWAFALDDMLDCEPLAASATGVHGLYEALLAAVRRGHATPGARPLESTLVELWDATAAGMTRDWRRRFLQHMEEHRAGCAQEAVNRRIGEAPGVDDYPSVRRRACAPFLFDLVEPMLDVELPTGLLVTPWWKNLSEATADIVAWSNDVASHAREAERGDAHNHVTVLSAAYDFPPERTVEWVVERIEHRAGDLAAAGRTMDEALNWLQLTPERRSDVERVVGVFLALPRAHIDWLCESGRYRPRAEDRRQGDDGPRRAKGLWDVLASM</sequence>
<dbReference type="InterPro" id="IPR008949">
    <property type="entry name" value="Isoprenoid_synthase_dom_sf"/>
</dbReference>
<comment type="similarity">
    <text evidence="2">Belongs to the terpene synthase family.</text>
</comment>
<keyword evidence="2" id="KW-0460">Magnesium</keyword>
<evidence type="ECO:0000256" key="1">
    <source>
        <dbReference type="ARBA" id="ARBA00023239"/>
    </source>
</evidence>
<dbReference type="AlphaFoldDB" id="A0A7W3LX00"/>
<evidence type="ECO:0000313" key="4">
    <source>
        <dbReference type="Proteomes" id="UP000572680"/>
    </source>
</evidence>
<keyword evidence="4" id="KW-1185">Reference proteome</keyword>
<comment type="caution">
    <text evidence="3">The sequence shown here is derived from an EMBL/GenBank/DDBJ whole genome shotgun (WGS) entry which is preliminary data.</text>
</comment>
<evidence type="ECO:0000313" key="3">
    <source>
        <dbReference type="EMBL" id="MBA8955807.1"/>
    </source>
</evidence>
<dbReference type="PANTHER" id="PTHR35201:SF4">
    <property type="entry name" value="BETA-PINACENE SYNTHASE-RELATED"/>
    <property type="match status" value="1"/>
</dbReference>
<reference evidence="3 4" key="1">
    <citation type="submission" date="2020-08" db="EMBL/GenBank/DDBJ databases">
        <title>Genomic Encyclopedia of Type Strains, Phase IV (KMG-IV): sequencing the most valuable type-strain genomes for metagenomic binning, comparative biology and taxonomic classification.</title>
        <authorList>
            <person name="Goeker M."/>
        </authorList>
    </citation>
    <scope>NUCLEOTIDE SEQUENCE [LARGE SCALE GENOMIC DNA]</scope>
    <source>
        <strain evidence="3 4">DSM 44197</strain>
    </source>
</reference>
<dbReference type="Pfam" id="PF19086">
    <property type="entry name" value="Terpene_syn_C_2"/>
    <property type="match status" value="1"/>
</dbReference>
<dbReference type="SFLD" id="SFLDG01020">
    <property type="entry name" value="Terpene_Cyclase_Like_2"/>
    <property type="match status" value="1"/>
</dbReference>
<proteinExistence type="inferred from homology"/>
<dbReference type="EC" id="4.2.3.-" evidence="2"/>
<dbReference type="GO" id="GO:0010333">
    <property type="term" value="F:terpene synthase activity"/>
    <property type="evidence" value="ECO:0007669"/>
    <property type="project" value="InterPro"/>
</dbReference>